<dbReference type="KEGG" id="eus:EUTSA_v10019716mg"/>
<sequence length="149" mass="17398">WYRNLKIVLKQENKDYVLEKKLLEKPKTNLPLGERNAWDRHVSDRVDVCCLMLATMDSNLQKQYENMESPIDMITNLRGMFQEQARNERYQTIKALIECKLSRDSSVSPHVIKMMGYIDNLEKLDCPISQELATDLILQSLPSNLINLL</sequence>
<evidence type="ECO:0000313" key="1">
    <source>
        <dbReference type="EMBL" id="ESQ28604.1"/>
    </source>
</evidence>
<accession>V4KBY3</accession>
<dbReference type="AlphaFoldDB" id="V4KBY3"/>
<keyword evidence="2" id="KW-1185">Reference proteome</keyword>
<dbReference type="eggNOG" id="ENOG502S6A3">
    <property type="taxonomic scope" value="Eukaryota"/>
</dbReference>
<gene>
    <name evidence="1" type="ORF">EUTSA_v10019716mg</name>
</gene>
<organism evidence="1 2">
    <name type="scientific">Eutrema salsugineum</name>
    <name type="common">Saltwater cress</name>
    <name type="synonym">Sisymbrium salsugineum</name>
    <dbReference type="NCBI Taxonomy" id="72664"/>
    <lineage>
        <taxon>Eukaryota</taxon>
        <taxon>Viridiplantae</taxon>
        <taxon>Streptophyta</taxon>
        <taxon>Embryophyta</taxon>
        <taxon>Tracheophyta</taxon>
        <taxon>Spermatophyta</taxon>
        <taxon>Magnoliopsida</taxon>
        <taxon>eudicotyledons</taxon>
        <taxon>Gunneridae</taxon>
        <taxon>Pentapetalae</taxon>
        <taxon>rosids</taxon>
        <taxon>malvids</taxon>
        <taxon>Brassicales</taxon>
        <taxon>Brassicaceae</taxon>
        <taxon>Eutremeae</taxon>
        <taxon>Eutrema</taxon>
    </lineage>
</organism>
<dbReference type="EMBL" id="KI517953">
    <property type="protein sequence ID" value="ESQ28604.1"/>
    <property type="molecule type" value="Genomic_DNA"/>
</dbReference>
<dbReference type="Gramene" id="ESQ28604">
    <property type="protein sequence ID" value="ESQ28604"/>
    <property type="gene ID" value="EUTSA_v10019716mg"/>
</dbReference>
<proteinExistence type="predicted"/>
<name>V4KBY3_EUTSA</name>
<feature type="non-terminal residue" evidence="1">
    <location>
        <position position="1"/>
    </location>
</feature>
<reference evidence="1 2" key="1">
    <citation type="journal article" date="2013" name="Front. Plant Sci.">
        <title>The Reference Genome of the Halophytic Plant Eutrema salsugineum.</title>
        <authorList>
            <person name="Yang R."/>
            <person name="Jarvis D.E."/>
            <person name="Chen H."/>
            <person name="Beilstein M.A."/>
            <person name="Grimwood J."/>
            <person name="Jenkins J."/>
            <person name="Shu S."/>
            <person name="Prochnik S."/>
            <person name="Xin M."/>
            <person name="Ma C."/>
            <person name="Schmutz J."/>
            <person name="Wing R.A."/>
            <person name="Mitchell-Olds T."/>
            <person name="Schumaker K.S."/>
            <person name="Wang X."/>
        </authorList>
    </citation>
    <scope>NUCLEOTIDE SEQUENCE [LARGE SCALE GENOMIC DNA]</scope>
</reference>
<dbReference type="Pfam" id="PF14223">
    <property type="entry name" value="Retrotran_gag_2"/>
    <property type="match status" value="1"/>
</dbReference>
<evidence type="ECO:0000313" key="2">
    <source>
        <dbReference type="Proteomes" id="UP000030689"/>
    </source>
</evidence>
<protein>
    <submittedName>
        <fullName evidence="1">Uncharacterized protein</fullName>
    </submittedName>
</protein>
<dbReference type="Proteomes" id="UP000030689">
    <property type="component" value="Unassembled WGS sequence"/>
</dbReference>
<dbReference type="OMA" id="QYENMES"/>